<feature type="transmembrane region" description="Helical" evidence="1">
    <location>
        <begin position="107"/>
        <end position="131"/>
    </location>
</feature>
<dbReference type="InterPro" id="IPR058208">
    <property type="entry name" value="PACE"/>
</dbReference>
<sequence>MMSQQERLLQSVLFEALLIAMIAPLVYWLGSTEAPIEPEQALVTSLVGSGIALVMNYFYNMAFDRVFGHVRIERTLRVRLLHAVGFELSLVTTFLPFVMWYLDIGFIQALLLDIVLMGFTLVYTYIFHWVYDQLRHRYRMRNTA</sequence>
<evidence type="ECO:0000313" key="4">
    <source>
        <dbReference type="Proteomes" id="UP000295554"/>
    </source>
</evidence>
<dbReference type="Pfam" id="PF05232">
    <property type="entry name" value="BTP"/>
    <property type="match status" value="2"/>
</dbReference>
<feature type="transmembrane region" description="Helical" evidence="1">
    <location>
        <begin position="12"/>
        <end position="29"/>
    </location>
</feature>
<keyword evidence="1" id="KW-0472">Membrane</keyword>
<dbReference type="RefSeq" id="WP_133209771.1">
    <property type="nucleotide sequence ID" value="NZ_SMSE01000001.1"/>
</dbReference>
<reference evidence="3 4" key="1">
    <citation type="submission" date="2019-03" db="EMBL/GenBank/DDBJ databases">
        <title>Seongchinamella monodicae gen. nov., sp. nov., a novel member of the Gammaproteobacteria isolated from a tidal mudflat of beach.</title>
        <authorList>
            <person name="Yang H.G."/>
            <person name="Kang J.W."/>
            <person name="Lee S.D."/>
        </authorList>
    </citation>
    <scope>NUCLEOTIDE SEQUENCE [LARGE SCALE GENOMIC DNA]</scope>
    <source>
        <strain evidence="3 4">GH4-78</strain>
    </source>
</reference>
<protein>
    <submittedName>
        <fullName evidence="3">PACE efflux transporter</fullName>
    </submittedName>
</protein>
<keyword evidence="1" id="KW-0812">Transmembrane</keyword>
<dbReference type="OrthoDB" id="1631120at2"/>
<feature type="transmembrane region" description="Helical" evidence="1">
    <location>
        <begin position="80"/>
        <end position="101"/>
    </location>
</feature>
<feature type="domain" description="Chlorhexidine efflux transporter" evidence="2">
    <location>
        <begin position="3"/>
        <end position="68"/>
    </location>
</feature>
<dbReference type="InterPro" id="IPR007896">
    <property type="entry name" value="BTP_bacteria"/>
</dbReference>
<name>A0A4R5LVE6_9GAMM</name>
<evidence type="ECO:0000259" key="2">
    <source>
        <dbReference type="Pfam" id="PF05232"/>
    </source>
</evidence>
<keyword evidence="4" id="KW-1185">Reference proteome</keyword>
<keyword evidence="1" id="KW-1133">Transmembrane helix</keyword>
<evidence type="ECO:0000256" key="1">
    <source>
        <dbReference type="SAM" id="Phobius"/>
    </source>
</evidence>
<proteinExistence type="predicted"/>
<gene>
    <name evidence="3" type="ORF">E2F43_04000</name>
</gene>
<organism evidence="3 4">
    <name type="scientific">Seongchinamella unica</name>
    <dbReference type="NCBI Taxonomy" id="2547392"/>
    <lineage>
        <taxon>Bacteria</taxon>
        <taxon>Pseudomonadati</taxon>
        <taxon>Pseudomonadota</taxon>
        <taxon>Gammaproteobacteria</taxon>
        <taxon>Cellvibrionales</taxon>
        <taxon>Halieaceae</taxon>
        <taxon>Seongchinamella</taxon>
    </lineage>
</organism>
<evidence type="ECO:0000313" key="3">
    <source>
        <dbReference type="EMBL" id="TDG15403.1"/>
    </source>
</evidence>
<feature type="domain" description="Chlorhexidine efflux transporter" evidence="2">
    <location>
        <begin position="74"/>
        <end position="137"/>
    </location>
</feature>
<dbReference type="EMBL" id="SMSE01000001">
    <property type="protein sequence ID" value="TDG15403.1"/>
    <property type="molecule type" value="Genomic_DNA"/>
</dbReference>
<dbReference type="Proteomes" id="UP000295554">
    <property type="component" value="Unassembled WGS sequence"/>
</dbReference>
<dbReference type="NCBIfam" id="NF033664">
    <property type="entry name" value="PACE_transport"/>
    <property type="match status" value="1"/>
</dbReference>
<dbReference type="AlphaFoldDB" id="A0A4R5LVE6"/>
<comment type="caution">
    <text evidence="3">The sequence shown here is derived from an EMBL/GenBank/DDBJ whole genome shotgun (WGS) entry which is preliminary data.</text>
</comment>
<accession>A0A4R5LVE6</accession>
<feature type="transmembrane region" description="Helical" evidence="1">
    <location>
        <begin position="41"/>
        <end position="59"/>
    </location>
</feature>